<keyword evidence="1" id="KW-1133">Transmembrane helix</keyword>
<proteinExistence type="predicted"/>
<keyword evidence="1" id="KW-0812">Transmembrane</keyword>
<reference evidence="4" key="1">
    <citation type="submission" date="2024-04" db="EMBL/GenBank/DDBJ databases">
        <authorList>
            <person name="Shaw F."/>
            <person name="Minotto A."/>
        </authorList>
    </citation>
    <scope>NUCLEOTIDE SEQUENCE [LARGE SCALE GENOMIC DNA]</scope>
</reference>
<evidence type="ECO:0000259" key="2">
    <source>
        <dbReference type="Pfam" id="PF20151"/>
    </source>
</evidence>
<gene>
    <name evidence="3" type="ORF">GFSPODELE1_LOCUS8989</name>
</gene>
<keyword evidence="4" id="KW-1185">Reference proteome</keyword>
<feature type="transmembrane region" description="Helical" evidence="1">
    <location>
        <begin position="55"/>
        <end position="76"/>
    </location>
</feature>
<dbReference type="Pfam" id="PF20151">
    <property type="entry name" value="DUF6533"/>
    <property type="match status" value="1"/>
</dbReference>
<sequence>MTITEGASDAGKITSARDAQVSRWVGVSAVTFLVYDVLINISDEVEYVWRVPRTWAYWAYLYVRHFAMIALASLLILATNEHNRLGFSSGTCRGWIIYESFLSISLVLLVEAILMIRIYAIFARSKRLLQILSLLFIAECVVSVTGQAFSIINLSFSLELGCVVTSTPPAYMASWIAPLTFQTILFVLTIFKCFVTMTKKTGSDSVLFIFVRDGIWAYALMFAVMLLNLLMFQLKASPLAPLCFKWALSIISFCGSHVLLNMRRLHARINAIPPSSPMISTQPDEFTLTTYTAGQFNGSTDSVPRTRLDRSNS</sequence>
<evidence type="ECO:0000313" key="4">
    <source>
        <dbReference type="Proteomes" id="UP001497453"/>
    </source>
</evidence>
<protein>
    <recommendedName>
        <fullName evidence="2">DUF6533 domain-containing protein</fullName>
    </recommendedName>
</protein>
<feature type="transmembrane region" description="Helical" evidence="1">
    <location>
        <begin position="172"/>
        <end position="195"/>
    </location>
</feature>
<dbReference type="InterPro" id="IPR045340">
    <property type="entry name" value="DUF6533"/>
</dbReference>
<organism evidence="3 4">
    <name type="scientific">Somion occarium</name>
    <dbReference type="NCBI Taxonomy" id="3059160"/>
    <lineage>
        <taxon>Eukaryota</taxon>
        <taxon>Fungi</taxon>
        <taxon>Dikarya</taxon>
        <taxon>Basidiomycota</taxon>
        <taxon>Agaricomycotina</taxon>
        <taxon>Agaricomycetes</taxon>
        <taxon>Polyporales</taxon>
        <taxon>Cerrenaceae</taxon>
        <taxon>Somion</taxon>
    </lineage>
</organism>
<feature type="transmembrane region" description="Helical" evidence="1">
    <location>
        <begin position="239"/>
        <end position="260"/>
    </location>
</feature>
<keyword evidence="1" id="KW-0472">Membrane</keyword>
<name>A0ABP1E1Q6_9APHY</name>
<feature type="transmembrane region" description="Helical" evidence="1">
    <location>
        <begin position="128"/>
        <end position="152"/>
    </location>
</feature>
<feature type="transmembrane region" description="Helical" evidence="1">
    <location>
        <begin position="96"/>
        <end position="116"/>
    </location>
</feature>
<feature type="domain" description="DUF6533" evidence="2">
    <location>
        <begin position="25"/>
        <end position="69"/>
    </location>
</feature>
<feature type="transmembrane region" description="Helical" evidence="1">
    <location>
        <begin position="215"/>
        <end position="233"/>
    </location>
</feature>
<accession>A0ABP1E1Q6</accession>
<evidence type="ECO:0000256" key="1">
    <source>
        <dbReference type="SAM" id="Phobius"/>
    </source>
</evidence>
<dbReference type="EMBL" id="OZ037950">
    <property type="protein sequence ID" value="CAL1712779.1"/>
    <property type="molecule type" value="Genomic_DNA"/>
</dbReference>
<dbReference type="Proteomes" id="UP001497453">
    <property type="component" value="Chromosome 7"/>
</dbReference>
<evidence type="ECO:0000313" key="3">
    <source>
        <dbReference type="EMBL" id="CAL1712779.1"/>
    </source>
</evidence>